<keyword evidence="5" id="KW-0997">Cell inner membrane</keyword>
<dbReference type="PANTHER" id="PTHR30614">
    <property type="entry name" value="MEMBRANE COMPONENT OF AMINO ACID ABC TRANSPORTER"/>
    <property type="match status" value="1"/>
</dbReference>
<comment type="similarity">
    <text evidence="2">Belongs to the binding-protein-dependent transport system permease family. HisMQ subfamily.</text>
</comment>
<dbReference type="NCBIfam" id="TIGR01726">
    <property type="entry name" value="HEQRo_perm_3TM"/>
    <property type="match status" value="1"/>
</dbReference>
<evidence type="ECO:0000256" key="7">
    <source>
        <dbReference type="ARBA" id="ARBA00022989"/>
    </source>
</evidence>
<organism evidence="11 12">
    <name type="scientific">Hypericibacter terrae</name>
    <dbReference type="NCBI Taxonomy" id="2602015"/>
    <lineage>
        <taxon>Bacteria</taxon>
        <taxon>Pseudomonadati</taxon>
        <taxon>Pseudomonadota</taxon>
        <taxon>Alphaproteobacteria</taxon>
        <taxon>Rhodospirillales</taxon>
        <taxon>Dongiaceae</taxon>
        <taxon>Hypericibacter</taxon>
    </lineage>
</organism>
<accession>A0A5J6MQA9</accession>
<comment type="subcellular location">
    <subcellularLocation>
        <location evidence="1">Cell inner membrane</location>
        <topology evidence="1">Multi-pass membrane protein</topology>
    </subcellularLocation>
    <subcellularLocation>
        <location evidence="9">Cell membrane</location>
        <topology evidence="9">Multi-pass membrane protein</topology>
    </subcellularLocation>
</comment>
<dbReference type="InterPro" id="IPR000515">
    <property type="entry name" value="MetI-like"/>
</dbReference>
<evidence type="ECO:0000256" key="9">
    <source>
        <dbReference type="RuleBase" id="RU363032"/>
    </source>
</evidence>
<evidence type="ECO:0000313" key="12">
    <source>
        <dbReference type="Proteomes" id="UP000326202"/>
    </source>
</evidence>
<keyword evidence="8 9" id="KW-0472">Membrane</keyword>
<gene>
    <name evidence="11" type="ORF">FRZ44_50430</name>
</gene>
<evidence type="ECO:0000313" key="11">
    <source>
        <dbReference type="EMBL" id="QEX19728.1"/>
    </source>
</evidence>
<feature type="transmembrane region" description="Helical" evidence="9">
    <location>
        <begin position="108"/>
        <end position="125"/>
    </location>
</feature>
<dbReference type="SUPFAM" id="SSF161098">
    <property type="entry name" value="MetI-like"/>
    <property type="match status" value="1"/>
</dbReference>
<dbReference type="GO" id="GO:0043190">
    <property type="term" value="C:ATP-binding cassette (ABC) transporter complex"/>
    <property type="evidence" value="ECO:0007669"/>
    <property type="project" value="InterPro"/>
</dbReference>
<dbReference type="InterPro" id="IPR010065">
    <property type="entry name" value="AA_ABC_transptr_permease_3TM"/>
</dbReference>
<evidence type="ECO:0000256" key="6">
    <source>
        <dbReference type="ARBA" id="ARBA00022692"/>
    </source>
</evidence>
<name>A0A5J6MQA9_9PROT</name>
<reference evidence="11 12" key="1">
    <citation type="submission" date="2019-08" db="EMBL/GenBank/DDBJ databases">
        <title>Hyperibacter terrae gen. nov., sp. nov. and Hyperibacter viscosus sp. nov., two new members in the family Rhodospirillaceae isolated from the rhizosphere of Hypericum perforatum.</title>
        <authorList>
            <person name="Noviana Z."/>
        </authorList>
    </citation>
    <scope>NUCLEOTIDE SEQUENCE [LARGE SCALE GENOMIC DNA]</scope>
    <source>
        <strain evidence="11 12">R5913</strain>
    </source>
</reference>
<dbReference type="PANTHER" id="PTHR30614:SF10">
    <property type="entry name" value="ARGININE ABC TRANSPORTER PERMEASE PROTEIN ARTM"/>
    <property type="match status" value="1"/>
</dbReference>
<evidence type="ECO:0000256" key="2">
    <source>
        <dbReference type="ARBA" id="ARBA00010072"/>
    </source>
</evidence>
<evidence type="ECO:0000256" key="4">
    <source>
        <dbReference type="ARBA" id="ARBA00022475"/>
    </source>
</evidence>
<sequence>MDTQAPDLWQRINAVFDFDLIWRSLPALFDGLLLTIELVAISLVIGLIIAVPLAIMRASGKTWLSAPIYAYTYFFRGTPLLVQIFLIYYGLGQFHWIKTTILWDFFREGYWCCLLAFVLNTAAYVTEIFRGAIQAVPHGEVEAAKACGMSWGLRYRRIILPRALQLVLPAYSNEVIFMLQASSLASVVTLMDLTGVARVIIARTFAPYEIFITIAIIYLAITYLIAWGFRRFEWRLTHHLRDRPTVSAIRRGEAAEPAVEIPTPTPLNR</sequence>
<dbReference type="Proteomes" id="UP000326202">
    <property type="component" value="Chromosome"/>
</dbReference>
<dbReference type="EMBL" id="CP042906">
    <property type="protein sequence ID" value="QEX19728.1"/>
    <property type="molecule type" value="Genomic_DNA"/>
</dbReference>
<keyword evidence="7 9" id="KW-1133">Transmembrane helix</keyword>
<evidence type="ECO:0000256" key="1">
    <source>
        <dbReference type="ARBA" id="ARBA00004429"/>
    </source>
</evidence>
<evidence type="ECO:0000256" key="3">
    <source>
        <dbReference type="ARBA" id="ARBA00022448"/>
    </source>
</evidence>
<dbReference type="InterPro" id="IPR035906">
    <property type="entry name" value="MetI-like_sf"/>
</dbReference>
<feature type="transmembrane region" description="Helical" evidence="9">
    <location>
        <begin position="210"/>
        <end position="229"/>
    </location>
</feature>
<keyword evidence="4" id="KW-1003">Cell membrane</keyword>
<keyword evidence="6 9" id="KW-0812">Transmembrane</keyword>
<dbReference type="GO" id="GO:0022857">
    <property type="term" value="F:transmembrane transporter activity"/>
    <property type="evidence" value="ECO:0007669"/>
    <property type="project" value="InterPro"/>
</dbReference>
<evidence type="ECO:0000259" key="10">
    <source>
        <dbReference type="PROSITE" id="PS50928"/>
    </source>
</evidence>
<feature type="domain" description="ABC transmembrane type-1" evidence="10">
    <location>
        <begin position="32"/>
        <end position="229"/>
    </location>
</feature>
<dbReference type="KEGG" id="htq:FRZ44_50430"/>
<dbReference type="GO" id="GO:0006865">
    <property type="term" value="P:amino acid transport"/>
    <property type="evidence" value="ECO:0007669"/>
    <property type="project" value="TreeGrafter"/>
</dbReference>
<dbReference type="AlphaFoldDB" id="A0A5J6MQA9"/>
<dbReference type="Gene3D" id="1.10.3720.10">
    <property type="entry name" value="MetI-like"/>
    <property type="match status" value="1"/>
</dbReference>
<dbReference type="InterPro" id="IPR043429">
    <property type="entry name" value="ArtM/GltK/GlnP/TcyL/YhdX-like"/>
</dbReference>
<dbReference type="RefSeq" id="WP_151179767.1">
    <property type="nucleotide sequence ID" value="NZ_CP042906.1"/>
</dbReference>
<feature type="transmembrane region" description="Helical" evidence="9">
    <location>
        <begin position="32"/>
        <end position="56"/>
    </location>
</feature>
<evidence type="ECO:0000256" key="5">
    <source>
        <dbReference type="ARBA" id="ARBA00022519"/>
    </source>
</evidence>
<feature type="transmembrane region" description="Helical" evidence="9">
    <location>
        <begin position="68"/>
        <end position="88"/>
    </location>
</feature>
<keyword evidence="3 9" id="KW-0813">Transport</keyword>
<dbReference type="CDD" id="cd06261">
    <property type="entry name" value="TM_PBP2"/>
    <property type="match status" value="1"/>
</dbReference>
<evidence type="ECO:0000256" key="8">
    <source>
        <dbReference type="ARBA" id="ARBA00023136"/>
    </source>
</evidence>
<dbReference type="OrthoDB" id="9814550at2"/>
<dbReference type="Pfam" id="PF00528">
    <property type="entry name" value="BPD_transp_1"/>
    <property type="match status" value="1"/>
</dbReference>
<protein>
    <submittedName>
        <fullName evidence="11">Amino acid ABC transporter permease</fullName>
    </submittedName>
</protein>
<proteinExistence type="inferred from homology"/>
<dbReference type="PROSITE" id="PS50928">
    <property type="entry name" value="ABC_TM1"/>
    <property type="match status" value="1"/>
</dbReference>
<keyword evidence="12" id="KW-1185">Reference proteome</keyword>